<evidence type="ECO:0000256" key="1">
    <source>
        <dbReference type="ARBA" id="ARBA00022603"/>
    </source>
</evidence>
<comment type="caution">
    <text evidence="6">The sequence shown here is derived from an EMBL/GenBank/DDBJ whole genome shotgun (WGS) entry which is preliminary data.</text>
</comment>
<dbReference type="CDD" id="cd02440">
    <property type="entry name" value="AdoMet_MTases"/>
    <property type="match status" value="1"/>
</dbReference>
<dbReference type="InterPro" id="IPR019874">
    <property type="entry name" value="RF_methyltr_PrmC"/>
</dbReference>
<organism evidence="6 7">
    <name type="scientific">Heminiphilus faecis</name>
    <dbReference type="NCBI Taxonomy" id="2601703"/>
    <lineage>
        <taxon>Bacteria</taxon>
        <taxon>Pseudomonadati</taxon>
        <taxon>Bacteroidota</taxon>
        <taxon>Bacteroidia</taxon>
        <taxon>Bacteroidales</taxon>
        <taxon>Muribaculaceae</taxon>
        <taxon>Heminiphilus</taxon>
    </lineage>
</organism>
<dbReference type="GO" id="GO:0032259">
    <property type="term" value="P:methylation"/>
    <property type="evidence" value="ECO:0007669"/>
    <property type="project" value="UniProtKB-KW"/>
</dbReference>
<dbReference type="EC" id="2.1.1.297" evidence="6"/>
<protein>
    <submittedName>
        <fullName evidence="6">Peptide chain release factor N(5)-glutamine methyltransferase</fullName>
        <ecNumber evidence="6">2.1.1.297</ecNumber>
    </submittedName>
</protein>
<accession>A0ABV4CUR2</accession>
<keyword evidence="3" id="KW-0949">S-adenosyl-L-methionine</keyword>
<dbReference type="Pfam" id="PF13847">
    <property type="entry name" value="Methyltransf_31"/>
    <property type="match status" value="1"/>
</dbReference>
<keyword evidence="2 6" id="KW-0808">Transferase</keyword>
<gene>
    <name evidence="6" type="primary">prmC</name>
    <name evidence="6" type="ORF">AAK873_05785</name>
</gene>
<dbReference type="Pfam" id="PF17827">
    <property type="entry name" value="PrmC_N"/>
    <property type="match status" value="1"/>
</dbReference>
<dbReference type="PROSITE" id="PS00092">
    <property type="entry name" value="N6_MTASE"/>
    <property type="match status" value="1"/>
</dbReference>
<dbReference type="InterPro" id="IPR025714">
    <property type="entry name" value="Methyltranfer_dom"/>
</dbReference>
<feature type="domain" description="Methyltransferase" evidence="4">
    <location>
        <begin position="117"/>
        <end position="246"/>
    </location>
</feature>
<evidence type="ECO:0000313" key="7">
    <source>
        <dbReference type="Proteomes" id="UP001565200"/>
    </source>
</evidence>
<dbReference type="InterPro" id="IPR040758">
    <property type="entry name" value="PrmC_N"/>
</dbReference>
<dbReference type="Gene3D" id="1.10.8.10">
    <property type="entry name" value="DNA helicase RuvA subunit, C-terminal domain"/>
    <property type="match status" value="1"/>
</dbReference>
<reference evidence="6 7" key="1">
    <citation type="submission" date="2024-03" db="EMBL/GenBank/DDBJ databases">
        <title>Mouse gut bacterial collection (mGBC) of GemPharmatech.</title>
        <authorList>
            <person name="He Y."/>
            <person name="Dong L."/>
            <person name="Wu D."/>
            <person name="Gao X."/>
            <person name="Lin Z."/>
        </authorList>
    </citation>
    <scope>NUCLEOTIDE SEQUENCE [LARGE SCALE GENOMIC DNA]</scope>
    <source>
        <strain evidence="6 7">54-13</strain>
    </source>
</reference>
<name>A0ABV4CUR2_9BACT</name>
<dbReference type="Proteomes" id="UP001565200">
    <property type="component" value="Unassembled WGS sequence"/>
</dbReference>
<dbReference type="InterPro" id="IPR002052">
    <property type="entry name" value="DNA_methylase_N6_adenine_CS"/>
</dbReference>
<dbReference type="NCBIfam" id="TIGR00536">
    <property type="entry name" value="hemK_fam"/>
    <property type="match status" value="1"/>
</dbReference>
<dbReference type="InterPro" id="IPR029063">
    <property type="entry name" value="SAM-dependent_MTases_sf"/>
</dbReference>
<keyword evidence="7" id="KW-1185">Reference proteome</keyword>
<keyword evidence="1 6" id="KW-0489">Methyltransferase</keyword>
<dbReference type="InterPro" id="IPR004556">
    <property type="entry name" value="HemK-like"/>
</dbReference>
<evidence type="ECO:0000259" key="4">
    <source>
        <dbReference type="Pfam" id="PF13847"/>
    </source>
</evidence>
<dbReference type="RefSeq" id="WP_205523816.1">
    <property type="nucleotide sequence ID" value="NZ_JBCLPP010000012.1"/>
</dbReference>
<dbReference type="SUPFAM" id="SSF53335">
    <property type="entry name" value="S-adenosyl-L-methionine-dependent methyltransferases"/>
    <property type="match status" value="1"/>
</dbReference>
<sequence>MTTDMTLKNSYDAVRAVLASHYGVAEADAMARVIFDELLHRTAVDIVLRKDTIISGFMHDKLMKVVSRLLDDEPLQYILGKTRFYGNELVVTPAVLIPRPETEELVDIVVKDWGGRSDLAVLDICTGSGCIAVSLARTLKFADVSGVDLSPEAISVAKENASRLRVNVGFKVADALELSTDAGAAYDIIVSNPPYITEREKSAMAPNVLDYEPHMALFVPDDDPLRFYRAIGRYACSALKPEGMLYFEINPLFADELKTMLRDMGLRDVYSLADMTGRQRFVTAKSPES</sequence>
<evidence type="ECO:0000256" key="2">
    <source>
        <dbReference type="ARBA" id="ARBA00022679"/>
    </source>
</evidence>
<evidence type="ECO:0000256" key="3">
    <source>
        <dbReference type="ARBA" id="ARBA00022691"/>
    </source>
</evidence>
<dbReference type="EMBL" id="JBCLPP010000012">
    <property type="protein sequence ID" value="MEY8245126.1"/>
    <property type="molecule type" value="Genomic_DNA"/>
</dbReference>
<evidence type="ECO:0000313" key="6">
    <source>
        <dbReference type="EMBL" id="MEY8245126.1"/>
    </source>
</evidence>
<evidence type="ECO:0000259" key="5">
    <source>
        <dbReference type="Pfam" id="PF17827"/>
    </source>
</evidence>
<feature type="domain" description="Release factor glutamine methyltransferase N-terminal" evidence="5">
    <location>
        <begin position="15"/>
        <end position="80"/>
    </location>
</feature>
<dbReference type="NCBIfam" id="TIGR03534">
    <property type="entry name" value="RF_mod_PrmC"/>
    <property type="match status" value="1"/>
</dbReference>
<dbReference type="Gene3D" id="3.40.50.150">
    <property type="entry name" value="Vaccinia Virus protein VP39"/>
    <property type="match status" value="1"/>
</dbReference>
<dbReference type="InterPro" id="IPR050320">
    <property type="entry name" value="N5-glutamine_MTase"/>
</dbReference>
<dbReference type="GO" id="GO:0102559">
    <property type="term" value="F:peptide chain release factor N(5)-glutamine methyltransferase activity"/>
    <property type="evidence" value="ECO:0007669"/>
    <property type="project" value="UniProtKB-EC"/>
</dbReference>
<proteinExistence type="predicted"/>
<dbReference type="PANTHER" id="PTHR18895">
    <property type="entry name" value="HEMK METHYLTRANSFERASE"/>
    <property type="match status" value="1"/>
</dbReference>
<dbReference type="PANTHER" id="PTHR18895:SF74">
    <property type="entry name" value="MTRF1L RELEASE FACTOR GLUTAMINE METHYLTRANSFERASE"/>
    <property type="match status" value="1"/>
</dbReference>